<evidence type="ECO:0000256" key="7">
    <source>
        <dbReference type="ARBA" id="ARBA00022840"/>
    </source>
</evidence>
<accession>A0A7C3MPY0</accession>
<evidence type="ECO:0000259" key="8">
    <source>
        <dbReference type="Pfam" id="PF07568"/>
    </source>
</evidence>
<proteinExistence type="predicted"/>
<reference evidence="11" key="1">
    <citation type="journal article" date="2020" name="mSystems">
        <title>Genome- and Community-Level Interaction Insights into Carbon Utilization and Element Cycling Functions of Hydrothermarchaeota in Hydrothermal Sediment.</title>
        <authorList>
            <person name="Zhou Z."/>
            <person name="Liu Y."/>
            <person name="Xu W."/>
            <person name="Pan J."/>
            <person name="Luo Z.H."/>
            <person name="Li M."/>
        </authorList>
    </citation>
    <scope>NUCLEOTIDE SEQUENCE [LARGE SCALE GENOMIC DNA]</scope>
    <source>
        <strain evidence="11">SpSt-81</strain>
    </source>
</reference>
<name>A0A7C3MPY0_DICTH</name>
<feature type="domain" description="Signal transduction histidine kinase subgroup 2 dimerisation and phosphoacceptor" evidence="8">
    <location>
        <begin position="280"/>
        <end position="354"/>
    </location>
</feature>
<dbReference type="InterPro" id="IPR011495">
    <property type="entry name" value="Sig_transdc_His_kin_sub2_dim/P"/>
</dbReference>
<comment type="caution">
    <text evidence="11">The sequence shown here is derived from an EMBL/GenBank/DDBJ whole genome shotgun (WGS) entry which is preliminary data.</text>
</comment>
<dbReference type="AlphaFoldDB" id="A0A7C3MPY0"/>
<sequence length="476" mass="55242">MLNNKKDTIYLFEEFKDYLPYLYLISDLLGADLYLYQPIWDLSAVVLISEAHPKVVPPISLRQEVGKLIFFEDEPEIFKLIYSDKSKIRKTDIVIGGFPVEEEFYSIKKSGKIIGILKIQRNLLIHNEFPYNSRVFKETSHWLIKSFIKQELSWKGYVDPLLDNEGVLILDKDGIVLFANMAGMRLFRTLGEVGNILGKKIKDPFFYKFVDAYKEMGTVKAYGEELFEEYGEETRSFYKRILPVSKGDNSLWRIFYLIKETTELRQKERELNFKSVLIKEIHHRVKNNLQTIASLLRIQMRRLDSESAKIALQESINRINSIALVHESLSKFEEDRVDIIEVAEKLLNAFKQTYQQLPCNFKFEKNKKNIFLSSKKATSVSLIMNELLQNAVKHGTSEDIVTEIILSINQDDKYIILEVTNTLLDKETKSSELLSSKGSLGFQLVQMLVDEIRGKIDIDKVDDTLKIKLIFSRGDE</sequence>
<dbReference type="InterPro" id="IPR032834">
    <property type="entry name" value="NatK-like_C"/>
</dbReference>
<dbReference type="GO" id="GO:0005524">
    <property type="term" value="F:ATP binding"/>
    <property type="evidence" value="ECO:0007669"/>
    <property type="project" value="UniProtKB-KW"/>
</dbReference>
<feature type="domain" description="Sensor histidine kinase NatK-like C-terminal" evidence="10">
    <location>
        <begin position="379"/>
        <end position="470"/>
    </location>
</feature>
<evidence type="ECO:0000256" key="2">
    <source>
        <dbReference type="ARBA" id="ARBA00012438"/>
    </source>
</evidence>
<keyword evidence="7" id="KW-0067">ATP-binding</keyword>
<organism evidence="11">
    <name type="scientific">Dictyoglomus thermophilum</name>
    <dbReference type="NCBI Taxonomy" id="14"/>
    <lineage>
        <taxon>Bacteria</taxon>
        <taxon>Pseudomonadati</taxon>
        <taxon>Dictyoglomota</taxon>
        <taxon>Dictyoglomia</taxon>
        <taxon>Dictyoglomales</taxon>
        <taxon>Dictyoglomaceae</taxon>
        <taxon>Dictyoglomus</taxon>
    </lineage>
</organism>
<dbReference type="Pfam" id="PF07568">
    <property type="entry name" value="HisKA_2"/>
    <property type="match status" value="1"/>
</dbReference>
<evidence type="ECO:0000256" key="5">
    <source>
        <dbReference type="ARBA" id="ARBA00022741"/>
    </source>
</evidence>
<dbReference type="InterPro" id="IPR022066">
    <property type="entry name" value="PdtaS_GAF"/>
</dbReference>
<keyword evidence="5" id="KW-0547">Nucleotide-binding</keyword>
<dbReference type="Pfam" id="PF12282">
    <property type="entry name" value="GAF_PdtaS"/>
    <property type="match status" value="1"/>
</dbReference>
<dbReference type="Gene3D" id="3.30.565.10">
    <property type="entry name" value="Histidine kinase-like ATPase, C-terminal domain"/>
    <property type="match status" value="1"/>
</dbReference>
<dbReference type="EMBL" id="DTIN01000009">
    <property type="protein sequence ID" value="HFX12826.1"/>
    <property type="molecule type" value="Genomic_DNA"/>
</dbReference>
<keyword evidence="4" id="KW-0808">Transferase</keyword>
<dbReference type="Pfam" id="PF14501">
    <property type="entry name" value="HATPase_c_5"/>
    <property type="match status" value="1"/>
</dbReference>
<dbReference type="Gene3D" id="3.30.450.20">
    <property type="entry name" value="PAS domain"/>
    <property type="match status" value="1"/>
</dbReference>
<evidence type="ECO:0000256" key="6">
    <source>
        <dbReference type="ARBA" id="ARBA00022777"/>
    </source>
</evidence>
<evidence type="ECO:0000256" key="3">
    <source>
        <dbReference type="ARBA" id="ARBA00022553"/>
    </source>
</evidence>
<protein>
    <recommendedName>
        <fullName evidence="2">histidine kinase</fullName>
        <ecNumber evidence="2">2.7.13.3</ecNumber>
    </recommendedName>
</protein>
<evidence type="ECO:0000259" key="9">
    <source>
        <dbReference type="Pfam" id="PF12282"/>
    </source>
</evidence>
<dbReference type="InterPro" id="IPR036890">
    <property type="entry name" value="HATPase_C_sf"/>
</dbReference>
<evidence type="ECO:0000313" key="11">
    <source>
        <dbReference type="EMBL" id="HFX12826.1"/>
    </source>
</evidence>
<dbReference type="Gene3D" id="3.30.450.280">
    <property type="entry name" value="GAF domain"/>
    <property type="match status" value="1"/>
</dbReference>
<dbReference type="GO" id="GO:0004673">
    <property type="term" value="F:protein histidine kinase activity"/>
    <property type="evidence" value="ECO:0007669"/>
    <property type="project" value="UniProtKB-EC"/>
</dbReference>
<dbReference type="SUPFAM" id="SSF55874">
    <property type="entry name" value="ATPase domain of HSP90 chaperone/DNA topoisomerase II/histidine kinase"/>
    <property type="match status" value="1"/>
</dbReference>
<feature type="domain" description="Histidine kinase PdtaS GAF" evidence="9">
    <location>
        <begin position="21"/>
        <end position="124"/>
    </location>
</feature>
<evidence type="ECO:0000256" key="4">
    <source>
        <dbReference type="ARBA" id="ARBA00022679"/>
    </source>
</evidence>
<gene>
    <name evidence="11" type="ORF">ENW00_01505</name>
</gene>
<dbReference type="PANTHER" id="PTHR41523:SF8">
    <property type="entry name" value="ETHYLENE RESPONSE SENSOR PROTEIN"/>
    <property type="match status" value="1"/>
</dbReference>
<dbReference type="InterPro" id="IPR038424">
    <property type="entry name" value="H_kinase_PdtaS_GAF_sf"/>
</dbReference>
<evidence type="ECO:0000259" key="10">
    <source>
        <dbReference type="Pfam" id="PF14501"/>
    </source>
</evidence>
<comment type="catalytic activity">
    <reaction evidence="1">
        <text>ATP + protein L-histidine = ADP + protein N-phospho-L-histidine.</text>
        <dbReference type="EC" id="2.7.13.3"/>
    </reaction>
</comment>
<keyword evidence="3" id="KW-0597">Phosphoprotein</keyword>
<dbReference type="EC" id="2.7.13.3" evidence="2"/>
<evidence type="ECO:0000256" key="1">
    <source>
        <dbReference type="ARBA" id="ARBA00000085"/>
    </source>
</evidence>
<keyword evidence="6" id="KW-0418">Kinase</keyword>
<dbReference type="PANTHER" id="PTHR41523">
    <property type="entry name" value="TWO-COMPONENT SYSTEM SENSOR PROTEIN"/>
    <property type="match status" value="1"/>
</dbReference>